<dbReference type="Proteomes" id="UP000516305">
    <property type="component" value="Chromosome"/>
</dbReference>
<dbReference type="GO" id="GO:0008783">
    <property type="term" value="F:agmatinase activity"/>
    <property type="evidence" value="ECO:0007669"/>
    <property type="project" value="TreeGrafter"/>
</dbReference>
<name>A0A7H0VDL0_9FLAO</name>
<evidence type="ECO:0000256" key="1">
    <source>
        <dbReference type="ARBA" id="ARBA00022723"/>
    </source>
</evidence>
<keyword evidence="7" id="KW-1185">Reference proteome</keyword>
<dbReference type="GO" id="GO:0046872">
    <property type="term" value="F:metal ion binding"/>
    <property type="evidence" value="ECO:0007669"/>
    <property type="project" value="UniProtKB-KW"/>
</dbReference>
<keyword evidence="1" id="KW-0479">Metal-binding</keyword>
<dbReference type="PROSITE" id="PS51409">
    <property type="entry name" value="ARGINASE_2"/>
    <property type="match status" value="1"/>
</dbReference>
<dbReference type="InterPro" id="IPR006035">
    <property type="entry name" value="Ureohydrolase"/>
</dbReference>
<dbReference type="CDD" id="cd09988">
    <property type="entry name" value="Formimidoylglutamase"/>
    <property type="match status" value="1"/>
</dbReference>
<dbReference type="Pfam" id="PF00491">
    <property type="entry name" value="Arginase"/>
    <property type="match status" value="1"/>
</dbReference>
<keyword evidence="4" id="KW-0464">Manganese</keyword>
<dbReference type="SUPFAM" id="SSF52768">
    <property type="entry name" value="Arginase/deacetylase"/>
    <property type="match status" value="1"/>
</dbReference>
<evidence type="ECO:0000256" key="4">
    <source>
        <dbReference type="ARBA" id="ARBA00023211"/>
    </source>
</evidence>
<organism evidence="6 7">
    <name type="scientific">Croceimicrobium hydrocarbonivorans</name>
    <dbReference type="NCBI Taxonomy" id="2761580"/>
    <lineage>
        <taxon>Bacteria</taxon>
        <taxon>Pseudomonadati</taxon>
        <taxon>Bacteroidota</taxon>
        <taxon>Flavobacteriia</taxon>
        <taxon>Flavobacteriales</taxon>
        <taxon>Owenweeksiaceae</taxon>
        <taxon>Croceimicrobium</taxon>
    </lineage>
</organism>
<dbReference type="GO" id="GO:0006547">
    <property type="term" value="P:L-histidine metabolic process"/>
    <property type="evidence" value="ECO:0007669"/>
    <property type="project" value="UniProtKB-KW"/>
</dbReference>
<dbReference type="PANTHER" id="PTHR11358">
    <property type="entry name" value="ARGINASE/AGMATINASE"/>
    <property type="match status" value="1"/>
</dbReference>
<evidence type="ECO:0000256" key="2">
    <source>
        <dbReference type="ARBA" id="ARBA00022801"/>
    </source>
</evidence>
<evidence type="ECO:0000256" key="3">
    <source>
        <dbReference type="ARBA" id="ARBA00022808"/>
    </source>
</evidence>
<gene>
    <name evidence="6" type="ORF">H4K34_15740</name>
</gene>
<protein>
    <submittedName>
        <fullName evidence="6">Formimidoylglutamase</fullName>
    </submittedName>
</protein>
<accession>A0A7H0VDL0</accession>
<dbReference type="Gene3D" id="3.40.800.10">
    <property type="entry name" value="Ureohydrolase domain"/>
    <property type="match status" value="1"/>
</dbReference>
<dbReference type="GO" id="GO:0033389">
    <property type="term" value="P:putrescine biosynthetic process from arginine, via agmatine"/>
    <property type="evidence" value="ECO:0007669"/>
    <property type="project" value="TreeGrafter"/>
</dbReference>
<dbReference type="KEGG" id="chyd:H4K34_15740"/>
<dbReference type="PANTHER" id="PTHR11358:SF35">
    <property type="entry name" value="FORMIMIDOYLGLUTAMASE"/>
    <property type="match status" value="1"/>
</dbReference>
<evidence type="ECO:0000256" key="5">
    <source>
        <dbReference type="PROSITE-ProRule" id="PRU00742"/>
    </source>
</evidence>
<comment type="similarity">
    <text evidence="5">Belongs to the arginase family.</text>
</comment>
<dbReference type="RefSeq" id="WP_210758343.1">
    <property type="nucleotide sequence ID" value="NZ_CP060139.1"/>
</dbReference>
<keyword evidence="3" id="KW-0369">Histidine metabolism</keyword>
<dbReference type="AlphaFoldDB" id="A0A7H0VDL0"/>
<proteinExistence type="inferred from homology"/>
<sequence length="341" mass="37969">MKHLRFLDSHQLRDHTFPRHGEKKFGEAVQLISKLEDLNSKDFRYVIVGIMEDIGVRANLGKPGCAQTFQYLLSPLCNIQVNRFLDASNIALGPVLDFKELMDEVRNLDQNRAADLQRLREVTAQIDESVSALMEAIAKAGKIPIVIGGGHNNSYGIIKGISQARKSDIDVLNIDPHADYRALEGRHSGNGFSYAREEGYLGRYAVFGMHESYNNQDILEKFRASADLYYLTYDELLTFSTEERDRLFKDALRWLGPGPIGLELDMDSITGFPVSALNASGFTMRQARTLVKTAAALASPYYFHLAEGAPALATNATEAELSAKAMVYLITDFIKSHQAEA</sequence>
<evidence type="ECO:0000313" key="6">
    <source>
        <dbReference type="EMBL" id="QNR23808.1"/>
    </source>
</evidence>
<dbReference type="InterPro" id="IPR023696">
    <property type="entry name" value="Ureohydrolase_dom_sf"/>
</dbReference>
<keyword evidence="2" id="KW-0378">Hydrolase</keyword>
<dbReference type="EMBL" id="CP060139">
    <property type="protein sequence ID" value="QNR23808.1"/>
    <property type="molecule type" value="Genomic_DNA"/>
</dbReference>
<reference evidence="6 7" key="1">
    <citation type="submission" date="2020-08" db="EMBL/GenBank/DDBJ databases">
        <title>Croceimicrobium hydrocarbonivorans gen. nov., sp. nov., a novel marine bacterium isolated from a bacterial consortium that degrades polyethylene terephthalate.</title>
        <authorList>
            <person name="Liu R."/>
        </authorList>
    </citation>
    <scope>NUCLEOTIDE SEQUENCE [LARGE SCALE GENOMIC DNA]</scope>
    <source>
        <strain evidence="6 7">A20-9</strain>
    </source>
</reference>
<evidence type="ECO:0000313" key="7">
    <source>
        <dbReference type="Proteomes" id="UP000516305"/>
    </source>
</evidence>